<dbReference type="NCBIfam" id="TIGR02422">
    <property type="entry name" value="protocat_beta"/>
    <property type="match status" value="1"/>
</dbReference>
<dbReference type="SUPFAM" id="SSF49482">
    <property type="entry name" value="Aromatic compound dioxygenase"/>
    <property type="match status" value="1"/>
</dbReference>
<proteinExistence type="inferred from homology"/>
<dbReference type="Pfam" id="PF00775">
    <property type="entry name" value="Dioxygenase_C"/>
    <property type="match status" value="1"/>
</dbReference>
<feature type="domain" description="Intradiol ring-cleavage dioxygenases" evidence="4">
    <location>
        <begin position="78"/>
        <end position="106"/>
    </location>
</feature>
<organism evidence="5 6">
    <name type="scientific">Arsenicibacter rosenii</name>
    <dbReference type="NCBI Taxonomy" id="1750698"/>
    <lineage>
        <taxon>Bacteria</taxon>
        <taxon>Pseudomonadati</taxon>
        <taxon>Bacteroidota</taxon>
        <taxon>Cytophagia</taxon>
        <taxon>Cytophagales</taxon>
        <taxon>Spirosomataceae</taxon>
        <taxon>Arsenicibacter</taxon>
    </lineage>
</organism>
<keyword evidence="3" id="KW-0560">Oxidoreductase</keyword>
<dbReference type="OrthoDB" id="933561at2"/>
<dbReference type="Gene3D" id="2.60.130.10">
    <property type="entry name" value="Aromatic compound dioxygenase"/>
    <property type="match status" value="1"/>
</dbReference>
<dbReference type="RefSeq" id="WP_071502558.1">
    <property type="nucleotide sequence ID" value="NZ_MORL01000003.1"/>
</dbReference>
<comment type="similarity">
    <text evidence="1">Belongs to the intradiol ring-cleavage dioxygenase family.</text>
</comment>
<evidence type="ECO:0000259" key="4">
    <source>
        <dbReference type="PROSITE" id="PS00083"/>
    </source>
</evidence>
<dbReference type="PROSITE" id="PS00083">
    <property type="entry name" value="INTRADIOL_DIOXYGENAS"/>
    <property type="match status" value="1"/>
</dbReference>
<dbReference type="GO" id="GO:0018578">
    <property type="term" value="F:protocatechuate 3,4-dioxygenase activity"/>
    <property type="evidence" value="ECO:0007669"/>
    <property type="project" value="InterPro"/>
</dbReference>
<dbReference type="PANTHER" id="PTHR33711">
    <property type="entry name" value="DIOXYGENASE, PUTATIVE (AFU_ORTHOLOGUE AFUA_2G02910)-RELATED"/>
    <property type="match status" value="1"/>
</dbReference>
<evidence type="ECO:0000313" key="6">
    <source>
        <dbReference type="Proteomes" id="UP000181790"/>
    </source>
</evidence>
<accession>A0A1S2VPP1</accession>
<dbReference type="InterPro" id="IPR050770">
    <property type="entry name" value="Intradiol_RC_Dioxygenase"/>
</dbReference>
<dbReference type="InterPro" id="IPR012785">
    <property type="entry name" value="Protocat_dOase_b"/>
</dbReference>
<dbReference type="InterPro" id="IPR015889">
    <property type="entry name" value="Intradiol_dOase_core"/>
</dbReference>
<dbReference type="GO" id="GO:0019619">
    <property type="term" value="P:3,4-dihydroxybenzoate catabolic process"/>
    <property type="evidence" value="ECO:0007669"/>
    <property type="project" value="InterPro"/>
</dbReference>
<dbReference type="Pfam" id="PF12391">
    <property type="entry name" value="PCDO_beta_N"/>
    <property type="match status" value="1"/>
</dbReference>
<evidence type="ECO:0000256" key="1">
    <source>
        <dbReference type="ARBA" id="ARBA00007825"/>
    </source>
</evidence>
<dbReference type="AlphaFoldDB" id="A0A1S2VPP1"/>
<sequence length="235" mass="26500">MSQLVYNAFDRDVHPPYLSPDYKSTVLRAPSKPLVVIKHSLSELTGPVFGDIHLGALDHDLTKNARKNGEPLGERIVVHGYVYDENGRTIPNTLVEIWQANAAGRYVHKVDQHDAPLDPNFLGTGRVMTDANGYYKFYTIKPGAYPWGNHYNAWRPNHIHFSLFGPNITTRLVTQMYFPGDPLLQYDPIFLGVPPKGRDLLISGFDLGITEPDFALGYRFDFVLRGQKATPFETV</sequence>
<reference evidence="5 6" key="1">
    <citation type="submission" date="2016-10" db="EMBL/GenBank/DDBJ databases">
        <title>Arsenicibacter rosenii gen. nov., sp. nov., an efficient arsenic-methylating bacterium isolated from an arsenic-contaminated paddy soil.</title>
        <authorList>
            <person name="Huang K."/>
        </authorList>
    </citation>
    <scope>NUCLEOTIDE SEQUENCE [LARGE SCALE GENOMIC DNA]</scope>
    <source>
        <strain evidence="5 6">SM-1</strain>
    </source>
</reference>
<dbReference type="CDD" id="cd03464">
    <property type="entry name" value="3_4-PCD_beta"/>
    <property type="match status" value="1"/>
</dbReference>
<name>A0A1S2VPP1_9BACT</name>
<dbReference type="InterPro" id="IPR000627">
    <property type="entry name" value="Intradiol_dOase_C"/>
</dbReference>
<dbReference type="InterPro" id="IPR024756">
    <property type="entry name" value="PCDO_beta_N"/>
</dbReference>
<keyword evidence="2 5" id="KW-0223">Dioxygenase</keyword>
<dbReference type="PANTHER" id="PTHR33711:SF10">
    <property type="entry name" value="INTRADIOL RING-CLEAVAGE DIOXYGENASES DOMAIN-CONTAINING PROTEIN"/>
    <property type="match status" value="1"/>
</dbReference>
<evidence type="ECO:0000256" key="3">
    <source>
        <dbReference type="ARBA" id="ARBA00023002"/>
    </source>
</evidence>
<evidence type="ECO:0000313" key="5">
    <source>
        <dbReference type="EMBL" id="OIN59758.1"/>
    </source>
</evidence>
<dbReference type="Proteomes" id="UP000181790">
    <property type="component" value="Unassembled WGS sequence"/>
</dbReference>
<dbReference type="GO" id="GO:0008199">
    <property type="term" value="F:ferric iron binding"/>
    <property type="evidence" value="ECO:0007669"/>
    <property type="project" value="InterPro"/>
</dbReference>
<gene>
    <name evidence="5" type="ORF">BLX24_07830</name>
</gene>
<keyword evidence="6" id="KW-1185">Reference proteome</keyword>
<dbReference type="EMBL" id="MORL01000003">
    <property type="protein sequence ID" value="OIN59758.1"/>
    <property type="molecule type" value="Genomic_DNA"/>
</dbReference>
<comment type="caution">
    <text evidence="5">The sequence shown here is derived from an EMBL/GenBank/DDBJ whole genome shotgun (WGS) entry which is preliminary data.</text>
</comment>
<evidence type="ECO:0000256" key="2">
    <source>
        <dbReference type="ARBA" id="ARBA00022964"/>
    </source>
</evidence>
<protein>
    <submittedName>
        <fullName evidence="5">Protocatechuate 3,4-dioxygenase subunit beta</fullName>
    </submittedName>
</protein>